<dbReference type="InParanoid" id="I7M9V8"/>
<name>I7M9V8_TETTS</name>
<dbReference type="OrthoDB" id="16024at2759"/>
<accession>I7M9V8</accession>
<organism evidence="1 2">
    <name type="scientific">Tetrahymena thermophila (strain SB210)</name>
    <dbReference type="NCBI Taxonomy" id="312017"/>
    <lineage>
        <taxon>Eukaryota</taxon>
        <taxon>Sar</taxon>
        <taxon>Alveolata</taxon>
        <taxon>Ciliophora</taxon>
        <taxon>Intramacronucleata</taxon>
        <taxon>Oligohymenophorea</taxon>
        <taxon>Hymenostomatida</taxon>
        <taxon>Tetrahymenina</taxon>
        <taxon>Tetrahymenidae</taxon>
        <taxon>Tetrahymena</taxon>
    </lineage>
</organism>
<dbReference type="EMBL" id="GG662512">
    <property type="protein sequence ID" value="EAS02911.1"/>
    <property type="molecule type" value="Genomic_DNA"/>
</dbReference>
<dbReference type="Pfam" id="PF18907">
    <property type="entry name" value="DUF5662"/>
    <property type="match status" value="1"/>
</dbReference>
<dbReference type="HOGENOM" id="CLU_109802_0_0_1"/>
<dbReference type="InterPro" id="IPR043721">
    <property type="entry name" value="DUF5662"/>
</dbReference>
<proteinExistence type="predicted"/>
<dbReference type="GeneID" id="7835751"/>
<dbReference type="AlphaFoldDB" id="I7M9V8"/>
<evidence type="ECO:0000313" key="2">
    <source>
        <dbReference type="Proteomes" id="UP000009168"/>
    </source>
</evidence>
<gene>
    <name evidence="1" type="ORF">TTHERM_00492640</name>
</gene>
<reference evidence="2" key="1">
    <citation type="journal article" date="2006" name="PLoS Biol.">
        <title>Macronuclear genome sequence of the ciliate Tetrahymena thermophila, a model eukaryote.</title>
        <authorList>
            <person name="Eisen J.A."/>
            <person name="Coyne R.S."/>
            <person name="Wu M."/>
            <person name="Wu D."/>
            <person name="Thiagarajan M."/>
            <person name="Wortman J.R."/>
            <person name="Badger J.H."/>
            <person name="Ren Q."/>
            <person name="Amedeo P."/>
            <person name="Jones K.M."/>
            <person name="Tallon L.J."/>
            <person name="Delcher A.L."/>
            <person name="Salzberg S.L."/>
            <person name="Silva J.C."/>
            <person name="Haas B.J."/>
            <person name="Majoros W.H."/>
            <person name="Farzad M."/>
            <person name="Carlton J.M."/>
            <person name="Smith R.K. Jr."/>
            <person name="Garg J."/>
            <person name="Pearlman R.E."/>
            <person name="Karrer K.M."/>
            <person name="Sun L."/>
            <person name="Manning G."/>
            <person name="Elde N.C."/>
            <person name="Turkewitz A.P."/>
            <person name="Asai D.J."/>
            <person name="Wilkes D.E."/>
            <person name="Wang Y."/>
            <person name="Cai H."/>
            <person name="Collins K."/>
            <person name="Stewart B.A."/>
            <person name="Lee S.R."/>
            <person name="Wilamowska K."/>
            <person name="Weinberg Z."/>
            <person name="Ruzzo W.L."/>
            <person name="Wloga D."/>
            <person name="Gaertig J."/>
            <person name="Frankel J."/>
            <person name="Tsao C.-C."/>
            <person name="Gorovsky M.A."/>
            <person name="Keeling P.J."/>
            <person name="Waller R.F."/>
            <person name="Patron N.J."/>
            <person name="Cherry J.M."/>
            <person name="Stover N.A."/>
            <person name="Krieger C.J."/>
            <person name="del Toro C."/>
            <person name="Ryder H.F."/>
            <person name="Williamson S.C."/>
            <person name="Barbeau R.A."/>
            <person name="Hamilton E.P."/>
            <person name="Orias E."/>
        </authorList>
    </citation>
    <scope>NUCLEOTIDE SEQUENCE [LARGE SCALE GENOMIC DNA]</scope>
    <source>
        <strain evidence="2">SB210</strain>
    </source>
</reference>
<dbReference type="RefSeq" id="XP_001023156.1">
    <property type="nucleotide sequence ID" value="XM_001023156.1"/>
</dbReference>
<dbReference type="OMA" id="FIFKTIT"/>
<protein>
    <submittedName>
        <fullName evidence="1">Uncharacterized protein</fullName>
    </submittedName>
</protein>
<sequence>MSNQNQLDAQITEEMVNYFNIRTAEHINRVKNNMILMEGYQNLDIQSLIKRGEIHDQSKLAEPERQGYIWLTWWHYCKKQGINFDYPEGAQDLVQLSVDHHLKSNLHHPECHQKSNDMSWLDIVEMVCDWTAMSQEYNQGSCLSYVQQNIQKWHFNEQKTKDIFDTISEIDKRLQKNI</sequence>
<dbReference type="KEGG" id="tet:TTHERM_00492640"/>
<keyword evidence="2" id="KW-1185">Reference proteome</keyword>
<evidence type="ECO:0000313" key="1">
    <source>
        <dbReference type="EMBL" id="EAS02911.1"/>
    </source>
</evidence>
<dbReference type="Proteomes" id="UP000009168">
    <property type="component" value="Unassembled WGS sequence"/>
</dbReference>